<keyword evidence="2" id="KW-1185">Reference proteome</keyword>
<name>A0A1Y2IEL3_TRAC3</name>
<sequence>MVRTRCCFAGTGRDRRRFVRRSREARRRIARRWQWASILSRVHNWFHRGYAQLGLLNERTPVWRPCADPRRQRRNAQVTEAWLLQCIQRLTVLWALQAVLRAFAGSMSASRSPHKYTCPLELCWPDRYLLTPATRSCLSRRLLLPSGKTSRAKERSISTPP</sequence>
<protein>
    <submittedName>
        <fullName evidence="1">Uncharacterized protein</fullName>
    </submittedName>
</protein>
<organism evidence="1 2">
    <name type="scientific">Trametes coccinea (strain BRFM310)</name>
    <name type="common">Pycnoporus coccineus</name>
    <dbReference type="NCBI Taxonomy" id="1353009"/>
    <lineage>
        <taxon>Eukaryota</taxon>
        <taxon>Fungi</taxon>
        <taxon>Dikarya</taxon>
        <taxon>Basidiomycota</taxon>
        <taxon>Agaricomycotina</taxon>
        <taxon>Agaricomycetes</taxon>
        <taxon>Polyporales</taxon>
        <taxon>Polyporaceae</taxon>
        <taxon>Trametes</taxon>
    </lineage>
</organism>
<dbReference type="AlphaFoldDB" id="A0A1Y2IEL3"/>
<evidence type="ECO:0000313" key="1">
    <source>
        <dbReference type="EMBL" id="OSC99544.1"/>
    </source>
</evidence>
<evidence type="ECO:0000313" key="2">
    <source>
        <dbReference type="Proteomes" id="UP000193067"/>
    </source>
</evidence>
<dbReference type="Proteomes" id="UP000193067">
    <property type="component" value="Unassembled WGS sequence"/>
</dbReference>
<dbReference type="EMBL" id="KZ084126">
    <property type="protein sequence ID" value="OSC99544.1"/>
    <property type="molecule type" value="Genomic_DNA"/>
</dbReference>
<accession>A0A1Y2IEL3</accession>
<reference evidence="1 2" key="1">
    <citation type="journal article" date="2015" name="Biotechnol. Biofuels">
        <title>Enhanced degradation of softwood versus hardwood by the white-rot fungus Pycnoporus coccineus.</title>
        <authorList>
            <person name="Couturier M."/>
            <person name="Navarro D."/>
            <person name="Chevret D."/>
            <person name="Henrissat B."/>
            <person name="Piumi F."/>
            <person name="Ruiz-Duenas F.J."/>
            <person name="Martinez A.T."/>
            <person name="Grigoriev I.V."/>
            <person name="Riley R."/>
            <person name="Lipzen A."/>
            <person name="Berrin J.G."/>
            <person name="Master E.R."/>
            <person name="Rosso M.N."/>
        </authorList>
    </citation>
    <scope>NUCLEOTIDE SEQUENCE [LARGE SCALE GENOMIC DNA]</scope>
    <source>
        <strain evidence="1 2">BRFM310</strain>
    </source>
</reference>
<gene>
    <name evidence="1" type="ORF">PYCCODRAFT_807244</name>
</gene>
<proteinExistence type="predicted"/>